<comment type="caution">
    <text evidence="1">The sequence shown here is derived from an EMBL/GenBank/DDBJ whole genome shotgun (WGS) entry which is preliminary data.</text>
</comment>
<evidence type="ECO:0000313" key="2">
    <source>
        <dbReference type="Proteomes" id="UP000266622"/>
    </source>
</evidence>
<reference evidence="1 2" key="1">
    <citation type="journal article" date="2018" name="Syst. Appl. Microbiol.">
        <title>A new symbiotic nanoarchaeote (Candidatus Nanoclepta minutus) and its host (Zestosphaera tikiterensis gen. nov., sp. nov.) from a New Zealand hot spring.</title>
        <authorList>
            <person name="St John E."/>
            <person name="Liu Y."/>
            <person name="Podar M."/>
            <person name="Stott M.B."/>
            <person name="Meneghin J."/>
            <person name="Chen Z."/>
            <person name="Lagutin K."/>
            <person name="Mitchell K."/>
            <person name="Reysenbach A.L."/>
        </authorList>
    </citation>
    <scope>NUCLEOTIDE SEQUENCE [LARGE SCALE GENOMIC DNA]</scope>
    <source>
        <strain evidence="1">NZ3</strain>
    </source>
</reference>
<protein>
    <recommendedName>
        <fullName evidence="3">OB domain-containing protein</fullName>
    </recommendedName>
</protein>
<sequence length="230" mass="27041">MIPLSQKKREIADILGLSLKELDDLVKQKINEYYGYIDDNTALMIILKENNLDPSILLKVKISDLSYRMKVKRIFVKIGKVLIKKENLLILEVYDSTGKVKLIFKGNYRKIEDLLKEGNVVEIRNAIVLKNLTLALFINNDILVREVKDEKVLEEFEKLDYEGLRYVTEFICKVLDRKEDSYEVLTESFNRIYIKTNERLEIGKNYIIKCYLTKPLTLINYKLLESYDLS</sequence>
<dbReference type="AlphaFoldDB" id="A0A397WN16"/>
<evidence type="ECO:0000313" key="1">
    <source>
        <dbReference type="EMBL" id="RIB35460.1"/>
    </source>
</evidence>
<dbReference type="EMBL" id="MWMI01000002">
    <property type="protein sequence ID" value="RIB35460.1"/>
    <property type="molecule type" value="Genomic_DNA"/>
</dbReference>
<proteinExistence type="predicted"/>
<dbReference type="Proteomes" id="UP000266622">
    <property type="component" value="Unassembled WGS sequence"/>
</dbReference>
<evidence type="ECO:0008006" key="3">
    <source>
        <dbReference type="Google" id="ProtNLM"/>
    </source>
</evidence>
<name>A0A397WN16_9ARCH</name>
<accession>A0A397WN16</accession>
<organism evidence="1 2">
    <name type="scientific">Candidatus Nanoclepta minutus</name>
    <dbReference type="NCBI Taxonomy" id="1940235"/>
    <lineage>
        <taxon>Archaea</taxon>
        <taxon>Nanobdellota</taxon>
        <taxon>Candidatus Nanoclepta</taxon>
    </lineage>
</organism>
<gene>
    <name evidence="1" type="ORF">BXU00_01705</name>
</gene>